<dbReference type="RefSeq" id="XP_007418861.1">
    <property type="nucleotide sequence ID" value="XM_007418799.1"/>
</dbReference>
<dbReference type="Proteomes" id="UP000001072">
    <property type="component" value="Unassembled WGS sequence"/>
</dbReference>
<evidence type="ECO:0000313" key="3">
    <source>
        <dbReference type="EMBL" id="EGF97867.1"/>
    </source>
</evidence>
<dbReference type="HOGENOM" id="CLU_1532946_0_0_1"/>
<dbReference type="AlphaFoldDB" id="F4SBV9"/>
<keyword evidence="2" id="KW-0732">Signal</keyword>
<proteinExistence type="predicted"/>
<evidence type="ECO:0000256" key="1">
    <source>
        <dbReference type="SAM" id="MobiDB-lite"/>
    </source>
</evidence>
<feature type="signal peptide" evidence="2">
    <location>
        <begin position="1"/>
        <end position="29"/>
    </location>
</feature>
<reference evidence="4" key="1">
    <citation type="journal article" date="2011" name="Proc. Natl. Acad. Sci. U.S.A.">
        <title>Obligate biotrophy features unraveled by the genomic analysis of rust fungi.</title>
        <authorList>
            <person name="Duplessis S."/>
            <person name="Cuomo C.A."/>
            <person name="Lin Y.-C."/>
            <person name="Aerts A."/>
            <person name="Tisserant E."/>
            <person name="Veneault-Fourrey C."/>
            <person name="Joly D.L."/>
            <person name="Hacquard S."/>
            <person name="Amselem J."/>
            <person name="Cantarel B.L."/>
            <person name="Chiu R."/>
            <person name="Coutinho P.M."/>
            <person name="Feau N."/>
            <person name="Field M."/>
            <person name="Frey P."/>
            <person name="Gelhaye E."/>
            <person name="Goldberg J."/>
            <person name="Grabherr M.G."/>
            <person name="Kodira C.D."/>
            <person name="Kohler A."/>
            <person name="Kuees U."/>
            <person name="Lindquist E.A."/>
            <person name="Lucas S.M."/>
            <person name="Mago R."/>
            <person name="Mauceli E."/>
            <person name="Morin E."/>
            <person name="Murat C."/>
            <person name="Pangilinan J.L."/>
            <person name="Park R."/>
            <person name="Pearson M."/>
            <person name="Quesneville H."/>
            <person name="Rouhier N."/>
            <person name="Sakthikumar S."/>
            <person name="Salamov A.A."/>
            <person name="Schmutz J."/>
            <person name="Selles B."/>
            <person name="Shapiro H."/>
            <person name="Tanguay P."/>
            <person name="Tuskan G.A."/>
            <person name="Henrissat B."/>
            <person name="Van de Peer Y."/>
            <person name="Rouze P."/>
            <person name="Ellis J.G."/>
            <person name="Dodds P.N."/>
            <person name="Schein J.E."/>
            <person name="Zhong S."/>
            <person name="Hamelin R.C."/>
            <person name="Grigoriev I.V."/>
            <person name="Szabo L.J."/>
            <person name="Martin F."/>
        </authorList>
    </citation>
    <scope>NUCLEOTIDE SEQUENCE [LARGE SCALE GENOMIC DNA]</scope>
    <source>
        <strain evidence="4">98AG31 / pathotype 3-4-7</strain>
    </source>
</reference>
<evidence type="ECO:0000256" key="2">
    <source>
        <dbReference type="SAM" id="SignalP"/>
    </source>
</evidence>
<organism evidence="4">
    <name type="scientific">Melampsora larici-populina (strain 98AG31 / pathotype 3-4-7)</name>
    <name type="common">Poplar leaf rust fungus</name>
    <dbReference type="NCBI Taxonomy" id="747676"/>
    <lineage>
        <taxon>Eukaryota</taxon>
        <taxon>Fungi</taxon>
        <taxon>Dikarya</taxon>
        <taxon>Basidiomycota</taxon>
        <taxon>Pucciniomycotina</taxon>
        <taxon>Pucciniomycetes</taxon>
        <taxon>Pucciniales</taxon>
        <taxon>Melampsoraceae</taxon>
        <taxon>Melampsora</taxon>
    </lineage>
</organism>
<evidence type="ECO:0000313" key="4">
    <source>
        <dbReference type="Proteomes" id="UP000001072"/>
    </source>
</evidence>
<dbReference type="KEGG" id="mlr:MELLADRAFT_84189"/>
<feature type="region of interest" description="Disordered" evidence="1">
    <location>
        <begin position="143"/>
        <end position="175"/>
    </location>
</feature>
<dbReference type="GeneID" id="18933390"/>
<accession>F4SBV9</accession>
<gene>
    <name evidence="3" type="ORF">MELLADRAFT_84189</name>
</gene>
<feature type="chain" id="PRO_5003316011" evidence="2">
    <location>
        <begin position="30"/>
        <end position="175"/>
    </location>
</feature>
<dbReference type="VEuPathDB" id="FungiDB:MELLADRAFT_84189"/>
<dbReference type="InParanoid" id="F4SBV9"/>
<sequence>MSTCPFQQHILTITLTLALIFACVGYNNAVVDYNDYITPLCCTGNDESMQCRATTSPRAWWSQGNDCTGPIISDVACKDGRLAGYSTNSDGSASWVTRNVLAQRFGQTVTCYLADNQCYNGQLRCRVPDYCGGSSGLLADSKAATKGGQGGQVGTLSGDNEKAQKATVRPTKTVQ</sequence>
<keyword evidence="4" id="KW-1185">Reference proteome</keyword>
<protein>
    <submittedName>
        <fullName evidence="3">Secreted protein</fullName>
    </submittedName>
</protein>
<dbReference type="EMBL" id="GL883195">
    <property type="protein sequence ID" value="EGF97867.1"/>
    <property type="molecule type" value="Genomic_DNA"/>
</dbReference>
<name>F4SBV9_MELLP</name>